<keyword evidence="2" id="KW-1185">Reference proteome</keyword>
<dbReference type="Proteomes" id="UP000223527">
    <property type="component" value="Unassembled WGS sequence"/>
</dbReference>
<dbReference type="PANTHER" id="PTHR34408">
    <property type="entry name" value="FAMILY PROTEIN, PUTATIVE-RELATED"/>
    <property type="match status" value="1"/>
</dbReference>
<dbReference type="AlphaFoldDB" id="A0A2C6Z3W4"/>
<evidence type="ECO:0000313" key="2">
    <source>
        <dbReference type="Proteomes" id="UP000223527"/>
    </source>
</evidence>
<dbReference type="OrthoDB" id="3809801at2"/>
<dbReference type="PANTHER" id="PTHR34408:SF1">
    <property type="entry name" value="GLYCOSYL HYDROLASE FAMILY 19 DOMAIN-CONTAINING PROTEIN HI_1415"/>
    <property type="match status" value="1"/>
</dbReference>
<name>A0A2C6Z3W4_9PROT</name>
<accession>A0A2C6Z3W4</accession>
<gene>
    <name evidence="1" type="ORF">CR162_19780</name>
</gene>
<dbReference type="EMBL" id="PDNU01000060">
    <property type="protein sequence ID" value="PHK93211.1"/>
    <property type="molecule type" value="Genomic_DNA"/>
</dbReference>
<dbReference type="InterPro" id="IPR052354">
    <property type="entry name" value="Cell_Wall_Dynamics_Protein"/>
</dbReference>
<protein>
    <submittedName>
        <fullName evidence="1">Endolysin</fullName>
    </submittedName>
</protein>
<dbReference type="InterPro" id="IPR023346">
    <property type="entry name" value="Lysozyme-like_dom_sf"/>
</dbReference>
<dbReference type="Gene3D" id="1.10.530.10">
    <property type="match status" value="1"/>
</dbReference>
<comment type="caution">
    <text evidence="1">The sequence shown here is derived from an EMBL/GenBank/DDBJ whole genome shotgun (WGS) entry which is preliminary data.</text>
</comment>
<proteinExistence type="predicted"/>
<evidence type="ECO:0000313" key="1">
    <source>
        <dbReference type="EMBL" id="PHK93211.1"/>
    </source>
</evidence>
<dbReference type="SUPFAM" id="SSF53955">
    <property type="entry name" value="Lysozyme-like"/>
    <property type="match status" value="1"/>
</dbReference>
<reference evidence="1 2" key="1">
    <citation type="submission" date="2017-10" db="EMBL/GenBank/DDBJ databases">
        <authorList>
            <person name="Banno H."/>
            <person name="Chua N.-H."/>
        </authorList>
    </citation>
    <scope>NUCLEOTIDE SEQUENCE [LARGE SCALE GENOMIC DNA]</scope>
    <source>
        <strain evidence="1 2">YW11</strain>
    </source>
</reference>
<sequence>MARYGITTPARRAAFLAQIGHESAGLTRLVESLDYAAERLVPVFGAHRITATQAAALGRKPGRPAQQQAIANQVYGGAWGLQQLGNVELNDGWRYRGRGALQITGRANYTRCAAALGVPLETLPACLETPTGAAEAAAWWWANHGCNALADTGDFSALTRRINGGLTGLAERVALLNQARVTLAA</sequence>
<organism evidence="1 2">
    <name type="scientific">Teichococcus rhizosphaerae</name>
    <dbReference type="NCBI Taxonomy" id="1335062"/>
    <lineage>
        <taxon>Bacteria</taxon>
        <taxon>Pseudomonadati</taxon>
        <taxon>Pseudomonadota</taxon>
        <taxon>Alphaproteobacteria</taxon>
        <taxon>Acetobacterales</taxon>
        <taxon>Roseomonadaceae</taxon>
        <taxon>Roseomonas</taxon>
    </lineage>
</organism>